<organism evidence="1 2">
    <name type="scientific">Tuber borchii</name>
    <name type="common">White truffle</name>
    <dbReference type="NCBI Taxonomy" id="42251"/>
    <lineage>
        <taxon>Eukaryota</taxon>
        <taxon>Fungi</taxon>
        <taxon>Dikarya</taxon>
        <taxon>Ascomycota</taxon>
        <taxon>Pezizomycotina</taxon>
        <taxon>Pezizomycetes</taxon>
        <taxon>Pezizales</taxon>
        <taxon>Tuberaceae</taxon>
        <taxon>Tuber</taxon>
    </lineage>
</organism>
<protein>
    <submittedName>
        <fullName evidence="1">Uncharacterized protein</fullName>
    </submittedName>
</protein>
<evidence type="ECO:0000313" key="2">
    <source>
        <dbReference type="Proteomes" id="UP000244722"/>
    </source>
</evidence>
<sequence>GLNLGNNPVLPLPSSIVVPNRLSSLTFPAPSLSSFGGIGRRHRHFASASHLRFSMLLWYLQVYEWLPRLYSVTSCDIRVLHAPMDQALHMVHCAVGLRGDLKCSLDGHMWVS</sequence>
<name>A0A2T6ZBS4_TUBBO</name>
<keyword evidence="2" id="KW-1185">Reference proteome</keyword>
<reference evidence="1 2" key="1">
    <citation type="submission" date="2017-04" db="EMBL/GenBank/DDBJ databases">
        <title>Draft genome sequence of Tuber borchii Vittad., a whitish edible truffle.</title>
        <authorList>
            <consortium name="DOE Joint Genome Institute"/>
            <person name="Murat C."/>
            <person name="Kuo A."/>
            <person name="Barry K.W."/>
            <person name="Clum A."/>
            <person name="Dockter R.B."/>
            <person name="Fauchery L."/>
            <person name="Iotti M."/>
            <person name="Kohler A."/>
            <person name="Labutti K."/>
            <person name="Lindquist E.A."/>
            <person name="Lipzen A."/>
            <person name="Ohm R.A."/>
            <person name="Wang M."/>
            <person name="Grigoriev I.V."/>
            <person name="Zambonelli A."/>
            <person name="Martin F.M."/>
        </authorList>
    </citation>
    <scope>NUCLEOTIDE SEQUENCE [LARGE SCALE GENOMIC DNA]</scope>
    <source>
        <strain evidence="1 2">Tbo3840</strain>
    </source>
</reference>
<comment type="caution">
    <text evidence="1">The sequence shown here is derived from an EMBL/GenBank/DDBJ whole genome shotgun (WGS) entry which is preliminary data.</text>
</comment>
<dbReference type="Proteomes" id="UP000244722">
    <property type="component" value="Unassembled WGS sequence"/>
</dbReference>
<feature type="non-terminal residue" evidence="1">
    <location>
        <position position="1"/>
    </location>
</feature>
<accession>A0A2T6ZBS4</accession>
<dbReference type="AlphaFoldDB" id="A0A2T6ZBS4"/>
<dbReference type="EMBL" id="NESQ01000439">
    <property type="protein sequence ID" value="PUU72945.1"/>
    <property type="molecule type" value="Genomic_DNA"/>
</dbReference>
<evidence type="ECO:0000313" key="1">
    <source>
        <dbReference type="EMBL" id="PUU72945.1"/>
    </source>
</evidence>
<dbReference type="OrthoDB" id="5376171at2759"/>
<gene>
    <name evidence="1" type="ORF">B9Z19DRAFT_1007080</name>
</gene>
<proteinExistence type="predicted"/>